<keyword evidence="10 12" id="KW-0472">Membrane</keyword>
<keyword evidence="7 15" id="KW-0418">Kinase</keyword>
<dbReference type="InterPro" id="IPR005467">
    <property type="entry name" value="His_kinase_dom"/>
</dbReference>
<keyword evidence="4" id="KW-0597">Phosphoprotein</keyword>
<evidence type="ECO:0000256" key="2">
    <source>
        <dbReference type="ARBA" id="ARBA00004370"/>
    </source>
</evidence>
<dbReference type="GO" id="GO:0005524">
    <property type="term" value="F:ATP binding"/>
    <property type="evidence" value="ECO:0007669"/>
    <property type="project" value="UniProtKB-KW"/>
</dbReference>
<evidence type="ECO:0000256" key="8">
    <source>
        <dbReference type="ARBA" id="ARBA00022840"/>
    </source>
</evidence>
<dbReference type="PANTHER" id="PTHR43711:SF26">
    <property type="entry name" value="SENSOR HISTIDINE KINASE RCSC"/>
    <property type="match status" value="1"/>
</dbReference>
<dbReference type="EMBL" id="RZIJ01000001">
    <property type="protein sequence ID" value="RUQ75733.1"/>
    <property type="molecule type" value="Genomic_DNA"/>
</dbReference>
<evidence type="ECO:0000256" key="11">
    <source>
        <dbReference type="SAM" id="MobiDB-lite"/>
    </source>
</evidence>
<dbReference type="InterPro" id="IPR050736">
    <property type="entry name" value="Sensor_HK_Regulatory"/>
</dbReference>
<proteinExistence type="predicted"/>
<dbReference type="Pfam" id="PF00989">
    <property type="entry name" value="PAS"/>
    <property type="match status" value="1"/>
</dbReference>
<dbReference type="PROSITE" id="PS50112">
    <property type="entry name" value="PAS"/>
    <property type="match status" value="1"/>
</dbReference>
<evidence type="ECO:0000256" key="1">
    <source>
        <dbReference type="ARBA" id="ARBA00000085"/>
    </source>
</evidence>
<keyword evidence="5" id="KW-0808">Transferase</keyword>
<dbReference type="InterPro" id="IPR003661">
    <property type="entry name" value="HisK_dim/P_dom"/>
</dbReference>
<dbReference type="OrthoDB" id="9813151at2"/>
<dbReference type="SMART" id="SM00387">
    <property type="entry name" value="HATPase_c"/>
    <property type="match status" value="1"/>
</dbReference>
<dbReference type="SUPFAM" id="SSF55874">
    <property type="entry name" value="ATPase domain of HSP90 chaperone/DNA topoisomerase II/histidine kinase"/>
    <property type="match status" value="1"/>
</dbReference>
<sequence length="731" mass="78098">MDASGPTDAPLRAPAPPSGPPSETTGGMLGSVRYLMMASGLAFVLVVNGLIGYGIVQRRHEALDAGERATRDLARMLEAQALRTVFAVDQLLADLAFALNTHAEGRLPDSPAIHEHLVQRRNAFPQVAGLVVVGRDGEVLHHTADTPVPPFRLTDRGFFTAPRDERAGLEGRLHIGGITTSRVVQGTQVIPFSRRWSVPAETGGEAFGGAVVAMVDPSRLATTLESMRIDQEGSVVLALADGPVLLERPRPTHRDPLLTLSQWPAVARALEGHSEATIRDAAPDGPENLISVRRVQGYPLVVAASLPSADALADWRRDTAAWTAIGAAMTLAITLLTAFVVRQHVRREQDQARLAAASRRIRGILDSMLDAVVTFDDSGRIATFNRAAESMFGVAETAMVGQPIDALIPEGGGHADDRDLMARRHDGHAFPVGFTVSELRLGRRSDAKAEAPADAQRVFVGVIRDMTRRKQQEAELVASKTQAELANRAKSEFLANMSHELRTPLNAIIGFAEILTSEFFGALDDRQMACARDIHDSGEHLLEIVNAVLDMSKVDAGQYELHEEAVELHEALGQCLIMLRDRAASGGVEVRDGTAGIAATLWVDRRAFKQVILNLLSNAVKFTPRGGSVTITAESDAAGGFRLTVADTGIGIPAEFMGELFQPFRQAENSASRRYEGTGLGLSISKNFMDLHGGTLSCRSVLGAGTAMTLHLPAARVLNGGGPVAGNAPSA</sequence>
<protein>
    <recommendedName>
        <fullName evidence="3">histidine kinase</fullName>
        <ecNumber evidence="3">2.7.13.3</ecNumber>
    </recommendedName>
</protein>
<evidence type="ECO:0000313" key="15">
    <source>
        <dbReference type="EMBL" id="RUQ75733.1"/>
    </source>
</evidence>
<comment type="caution">
    <text evidence="15">The sequence shown here is derived from an EMBL/GenBank/DDBJ whole genome shotgun (WGS) entry which is preliminary data.</text>
</comment>
<feature type="region of interest" description="Disordered" evidence="11">
    <location>
        <begin position="1"/>
        <end position="25"/>
    </location>
</feature>
<keyword evidence="6" id="KW-0547">Nucleotide-binding</keyword>
<evidence type="ECO:0000256" key="6">
    <source>
        <dbReference type="ARBA" id="ARBA00022741"/>
    </source>
</evidence>
<dbReference type="PRINTS" id="PR00344">
    <property type="entry name" value="BCTRLSENSOR"/>
</dbReference>
<dbReference type="CDD" id="cd12914">
    <property type="entry name" value="PDC1_DGC_like"/>
    <property type="match status" value="1"/>
</dbReference>
<feature type="domain" description="PAS" evidence="14">
    <location>
        <begin position="357"/>
        <end position="410"/>
    </location>
</feature>
<dbReference type="SUPFAM" id="SSF47384">
    <property type="entry name" value="Homodimeric domain of signal transducing histidine kinase"/>
    <property type="match status" value="1"/>
</dbReference>
<reference evidence="15 16" key="1">
    <citation type="submission" date="2018-12" db="EMBL/GenBank/DDBJ databases">
        <authorList>
            <person name="Yang Y."/>
        </authorList>
    </citation>
    <scope>NUCLEOTIDE SEQUENCE [LARGE SCALE GENOMIC DNA]</scope>
    <source>
        <strain evidence="15 16">GSF71</strain>
    </source>
</reference>
<dbReference type="CDD" id="cd12915">
    <property type="entry name" value="PDC2_DGC_like"/>
    <property type="match status" value="1"/>
</dbReference>
<evidence type="ECO:0000256" key="5">
    <source>
        <dbReference type="ARBA" id="ARBA00022679"/>
    </source>
</evidence>
<evidence type="ECO:0000313" key="16">
    <source>
        <dbReference type="Proteomes" id="UP000280346"/>
    </source>
</evidence>
<keyword evidence="8" id="KW-0067">ATP-binding</keyword>
<evidence type="ECO:0000256" key="10">
    <source>
        <dbReference type="ARBA" id="ARBA00023136"/>
    </source>
</evidence>
<dbReference type="CDD" id="cd16922">
    <property type="entry name" value="HATPase_EvgS-ArcB-TorS-like"/>
    <property type="match status" value="1"/>
</dbReference>
<evidence type="ECO:0000256" key="9">
    <source>
        <dbReference type="ARBA" id="ARBA00023012"/>
    </source>
</evidence>
<keyword evidence="16" id="KW-1185">Reference proteome</keyword>
<keyword evidence="9" id="KW-0902">Two-component regulatory system</keyword>
<dbReference type="SMART" id="SM00091">
    <property type="entry name" value="PAS"/>
    <property type="match status" value="1"/>
</dbReference>
<dbReference type="InterPro" id="IPR000014">
    <property type="entry name" value="PAS"/>
</dbReference>
<dbReference type="PANTHER" id="PTHR43711">
    <property type="entry name" value="TWO-COMPONENT HISTIDINE KINASE"/>
    <property type="match status" value="1"/>
</dbReference>
<dbReference type="InterPro" id="IPR013767">
    <property type="entry name" value="PAS_fold"/>
</dbReference>
<evidence type="ECO:0000259" key="14">
    <source>
        <dbReference type="PROSITE" id="PS50112"/>
    </source>
</evidence>
<evidence type="ECO:0000259" key="13">
    <source>
        <dbReference type="PROSITE" id="PS50109"/>
    </source>
</evidence>
<keyword evidence="12" id="KW-1133">Transmembrane helix</keyword>
<feature type="domain" description="Histidine kinase" evidence="13">
    <location>
        <begin position="496"/>
        <end position="716"/>
    </location>
</feature>
<dbReference type="Gene3D" id="3.30.450.20">
    <property type="entry name" value="PAS domain"/>
    <property type="match status" value="3"/>
</dbReference>
<dbReference type="PROSITE" id="PS50109">
    <property type="entry name" value="HIS_KIN"/>
    <property type="match status" value="1"/>
</dbReference>
<dbReference type="Proteomes" id="UP000280346">
    <property type="component" value="Unassembled WGS sequence"/>
</dbReference>
<dbReference type="CDD" id="cd00130">
    <property type="entry name" value="PAS"/>
    <property type="match status" value="1"/>
</dbReference>
<feature type="transmembrane region" description="Helical" evidence="12">
    <location>
        <begin position="320"/>
        <end position="341"/>
    </location>
</feature>
<gene>
    <name evidence="15" type="ORF">EJ913_01045</name>
</gene>
<dbReference type="SUPFAM" id="SSF55785">
    <property type="entry name" value="PYP-like sensor domain (PAS domain)"/>
    <property type="match status" value="1"/>
</dbReference>
<dbReference type="InterPro" id="IPR003594">
    <property type="entry name" value="HATPase_dom"/>
</dbReference>
<comment type="catalytic activity">
    <reaction evidence="1">
        <text>ATP + protein L-histidine = ADP + protein N-phospho-L-histidine.</text>
        <dbReference type="EC" id="2.7.13.3"/>
    </reaction>
</comment>
<name>A0A433JEZ4_9PROT</name>
<dbReference type="Gene3D" id="3.30.565.10">
    <property type="entry name" value="Histidine kinase-like ATPase, C-terminal domain"/>
    <property type="match status" value="1"/>
</dbReference>
<dbReference type="GO" id="GO:0006355">
    <property type="term" value="P:regulation of DNA-templated transcription"/>
    <property type="evidence" value="ECO:0007669"/>
    <property type="project" value="InterPro"/>
</dbReference>
<dbReference type="InterPro" id="IPR036097">
    <property type="entry name" value="HisK_dim/P_sf"/>
</dbReference>
<dbReference type="InterPro" id="IPR004358">
    <property type="entry name" value="Sig_transdc_His_kin-like_C"/>
</dbReference>
<dbReference type="GO" id="GO:0000155">
    <property type="term" value="F:phosphorelay sensor kinase activity"/>
    <property type="evidence" value="ECO:0007669"/>
    <property type="project" value="InterPro"/>
</dbReference>
<evidence type="ECO:0000256" key="7">
    <source>
        <dbReference type="ARBA" id="ARBA00022777"/>
    </source>
</evidence>
<keyword evidence="12" id="KW-0812">Transmembrane</keyword>
<dbReference type="InterPro" id="IPR036890">
    <property type="entry name" value="HATPase_C_sf"/>
</dbReference>
<dbReference type="GO" id="GO:0016020">
    <property type="term" value="C:membrane"/>
    <property type="evidence" value="ECO:0007669"/>
    <property type="project" value="UniProtKB-SubCell"/>
</dbReference>
<dbReference type="Pfam" id="PF00512">
    <property type="entry name" value="HisKA"/>
    <property type="match status" value="1"/>
</dbReference>
<evidence type="ECO:0000256" key="4">
    <source>
        <dbReference type="ARBA" id="ARBA00022553"/>
    </source>
</evidence>
<accession>A0A433JEZ4</accession>
<comment type="subcellular location">
    <subcellularLocation>
        <location evidence="2">Membrane</location>
    </subcellularLocation>
</comment>
<dbReference type="NCBIfam" id="TIGR00229">
    <property type="entry name" value="sensory_box"/>
    <property type="match status" value="1"/>
</dbReference>
<dbReference type="FunFam" id="1.10.287.130:FF:000038">
    <property type="entry name" value="Sensory transduction histidine kinase"/>
    <property type="match status" value="1"/>
</dbReference>
<evidence type="ECO:0000256" key="3">
    <source>
        <dbReference type="ARBA" id="ARBA00012438"/>
    </source>
</evidence>
<dbReference type="AlphaFoldDB" id="A0A433JEZ4"/>
<dbReference type="InterPro" id="IPR035965">
    <property type="entry name" value="PAS-like_dom_sf"/>
</dbReference>
<organism evidence="15 16">
    <name type="scientific">Azospirillum doebereinerae</name>
    <dbReference type="NCBI Taxonomy" id="92933"/>
    <lineage>
        <taxon>Bacteria</taxon>
        <taxon>Pseudomonadati</taxon>
        <taxon>Pseudomonadota</taxon>
        <taxon>Alphaproteobacteria</taxon>
        <taxon>Rhodospirillales</taxon>
        <taxon>Azospirillaceae</taxon>
        <taxon>Azospirillum</taxon>
    </lineage>
</organism>
<dbReference type="EC" id="2.7.13.3" evidence="3"/>
<evidence type="ECO:0000256" key="12">
    <source>
        <dbReference type="SAM" id="Phobius"/>
    </source>
</evidence>
<dbReference type="CDD" id="cd00082">
    <property type="entry name" value="HisKA"/>
    <property type="match status" value="1"/>
</dbReference>
<dbReference type="Gene3D" id="1.10.287.130">
    <property type="match status" value="1"/>
</dbReference>
<dbReference type="SMART" id="SM00388">
    <property type="entry name" value="HisKA"/>
    <property type="match status" value="1"/>
</dbReference>
<feature type="transmembrane region" description="Helical" evidence="12">
    <location>
        <begin position="34"/>
        <end position="56"/>
    </location>
</feature>
<dbReference type="Pfam" id="PF02518">
    <property type="entry name" value="HATPase_c"/>
    <property type="match status" value="1"/>
</dbReference>